<reference evidence="2" key="1">
    <citation type="submission" date="2015-11" db="EMBL/GenBank/DDBJ databases">
        <title>De novo transcriptome assembly of four potential Pierce s Disease insect vectors from Arizona vineyards.</title>
        <authorList>
            <person name="Tassone E.E."/>
        </authorList>
    </citation>
    <scope>NUCLEOTIDE SEQUENCE</scope>
</reference>
<gene>
    <name evidence="2" type="ORF">g.6414</name>
</gene>
<feature type="compositionally biased region" description="Basic and acidic residues" evidence="1">
    <location>
        <begin position="1"/>
        <end position="12"/>
    </location>
</feature>
<name>A0A1B6I7P8_9HEMI</name>
<dbReference type="AlphaFoldDB" id="A0A1B6I7P8"/>
<dbReference type="EMBL" id="GECU01024767">
    <property type="protein sequence ID" value="JAS82939.1"/>
    <property type="molecule type" value="Transcribed_RNA"/>
</dbReference>
<evidence type="ECO:0000313" key="2">
    <source>
        <dbReference type="EMBL" id="JAS82939.1"/>
    </source>
</evidence>
<evidence type="ECO:0000256" key="1">
    <source>
        <dbReference type="SAM" id="MobiDB-lite"/>
    </source>
</evidence>
<sequence length="261" mass="30032">MEEQKEEGKNEEGADGPPAVPEKKVTLDDKLKVYLYTKDSTNVHEVGAPPPLPVPTASIPQSDLEKIVQETLKMVDFYDKKCCEQKVANQKLAFMLNNVMESVRVYAEHTERIRRFLVSNEMQQSQWYIRYWRELPVYGDYVESLEDSEEKIEVNDVPVPIAKNVLRNFSQDVVDTMYAGGVQVKAQKTLGKSVFEKVANRRRFARDLEEASPSWFYLLNRVGENQTAIRDRLFDVAAFVSFLKTGVKRGLLKYHIDNTSE</sequence>
<accession>A0A1B6I7P8</accession>
<proteinExistence type="predicted"/>
<organism evidence="2">
    <name type="scientific">Homalodisca liturata</name>
    <dbReference type="NCBI Taxonomy" id="320908"/>
    <lineage>
        <taxon>Eukaryota</taxon>
        <taxon>Metazoa</taxon>
        <taxon>Ecdysozoa</taxon>
        <taxon>Arthropoda</taxon>
        <taxon>Hexapoda</taxon>
        <taxon>Insecta</taxon>
        <taxon>Pterygota</taxon>
        <taxon>Neoptera</taxon>
        <taxon>Paraneoptera</taxon>
        <taxon>Hemiptera</taxon>
        <taxon>Auchenorrhyncha</taxon>
        <taxon>Membracoidea</taxon>
        <taxon>Cicadellidae</taxon>
        <taxon>Cicadellinae</taxon>
        <taxon>Proconiini</taxon>
        <taxon>Homalodisca</taxon>
    </lineage>
</organism>
<feature type="region of interest" description="Disordered" evidence="1">
    <location>
        <begin position="1"/>
        <end position="23"/>
    </location>
</feature>
<protein>
    <submittedName>
        <fullName evidence="2">Uncharacterized protein</fullName>
    </submittedName>
</protein>